<gene>
    <name evidence="14" type="primary">LOC115555406</name>
</gene>
<feature type="region of interest" description="Disordered" evidence="10">
    <location>
        <begin position="563"/>
        <end position="588"/>
    </location>
</feature>
<keyword evidence="5" id="KW-0677">Repeat</keyword>
<evidence type="ECO:0000256" key="1">
    <source>
        <dbReference type="ARBA" id="ARBA00004479"/>
    </source>
</evidence>
<dbReference type="InterPro" id="IPR003961">
    <property type="entry name" value="FN3_dom"/>
</dbReference>
<dbReference type="OMA" id="GFLTHYK"/>
<dbReference type="PANTHER" id="PTHR48423:SF1">
    <property type="entry name" value="INTERLEUKIN-27 RECEPTOR SUBUNIT ALPHA"/>
    <property type="match status" value="1"/>
</dbReference>
<evidence type="ECO:0000256" key="2">
    <source>
        <dbReference type="ARBA" id="ARBA00008921"/>
    </source>
</evidence>
<keyword evidence="8" id="KW-0675">Receptor</keyword>
<feature type="domain" description="Fibronectin type-III" evidence="13">
    <location>
        <begin position="368"/>
        <end position="471"/>
    </location>
</feature>
<evidence type="ECO:0000256" key="3">
    <source>
        <dbReference type="ARBA" id="ARBA00022692"/>
    </source>
</evidence>
<dbReference type="SMART" id="SM00060">
    <property type="entry name" value="FN3"/>
    <property type="match status" value="3"/>
</dbReference>
<dbReference type="InterPro" id="IPR036116">
    <property type="entry name" value="FN3_sf"/>
</dbReference>
<reference evidence="14" key="1">
    <citation type="submission" date="2025-08" db="UniProtKB">
        <authorList>
            <consortium name="Ensembl"/>
        </authorList>
    </citation>
    <scope>IDENTIFICATION</scope>
</reference>
<dbReference type="InterPro" id="IPR052672">
    <property type="entry name" value="Type1_Cytokine_Rcpt_Type2"/>
</dbReference>
<evidence type="ECO:0000256" key="4">
    <source>
        <dbReference type="ARBA" id="ARBA00022729"/>
    </source>
</evidence>
<evidence type="ECO:0000256" key="11">
    <source>
        <dbReference type="SAM" id="Phobius"/>
    </source>
</evidence>
<evidence type="ECO:0000256" key="9">
    <source>
        <dbReference type="ARBA" id="ARBA00023180"/>
    </source>
</evidence>
<keyword evidence="6 11" id="KW-1133">Transmembrane helix</keyword>
<evidence type="ECO:0000259" key="13">
    <source>
        <dbReference type="PROSITE" id="PS50853"/>
    </source>
</evidence>
<keyword evidence="15" id="KW-1185">Reference proteome</keyword>
<comment type="subcellular location">
    <subcellularLocation>
        <location evidence="1">Membrane</location>
        <topology evidence="1">Single-pass type I membrane protein</topology>
    </subcellularLocation>
</comment>
<feature type="domain" description="Fibronectin type-III" evidence="13">
    <location>
        <begin position="135"/>
        <end position="229"/>
    </location>
</feature>
<sequence length="614" mass="68319">MPSPGLLTRWSGPRFLCLLAVRVMVVAATVSKGCEAPGKPKCFRNNSSSHKYTCEWGRSSSATHVTYDLLFNTTEPPFHVVNDMSWRDLPTNRIYLDEDKLIKNRKVSIVVTAHAGNASCTSNSTTVVLSTVVKLPEPVKMAALWSDHKLKLTWPSQGDSASAEVLARRVENKTQTWSHEVKKETNVYSVLLEGLETQRAYQVQVRQRSTQVSTSLWSGWSANLTVPAEILQSPDVELKTITEVDRGIRQLVFTWKAVPPAAQAGGVNYTLTYPPCCPCAVKEKAWCQITVPSLNHTIHVTNSAFNLSIRAVNTAGASSRGYVNVAAKPDQDLEACEKNVTFHGKHVEWYEFKEGGPAKERTLRKVPLVEPLSFSGSQTDTALNLSWRPIPLEARQGFISHYTLCHTKHTKPPEQEPSQEECRNLNASETTFRLENLQPESRYNITLAGATSMGPGPQALLSIKTFRSEKSPEGNLPVWISLGLLVTFFGASILGSLLVKRLKSKILPPVPEPVILYPALIQADNEELEQRETLDEVSIHQPVLGGEHHWFEDREEDMDQSKTLIGTDEDQTQQGSRDSFESPGDQEEVLYRNGLVFDMKAEELRSGDQNTSTL</sequence>
<name>A0A8C5FR51_GADMO</name>
<organism evidence="14 15">
    <name type="scientific">Gadus morhua</name>
    <name type="common">Atlantic cod</name>
    <dbReference type="NCBI Taxonomy" id="8049"/>
    <lineage>
        <taxon>Eukaryota</taxon>
        <taxon>Metazoa</taxon>
        <taxon>Chordata</taxon>
        <taxon>Craniata</taxon>
        <taxon>Vertebrata</taxon>
        <taxon>Euteleostomi</taxon>
        <taxon>Actinopterygii</taxon>
        <taxon>Neopterygii</taxon>
        <taxon>Teleostei</taxon>
        <taxon>Neoteleostei</taxon>
        <taxon>Acanthomorphata</taxon>
        <taxon>Zeiogadaria</taxon>
        <taxon>Gadariae</taxon>
        <taxon>Gadiformes</taxon>
        <taxon>Gadoidei</taxon>
        <taxon>Gadidae</taxon>
        <taxon>Gadus</taxon>
    </lineage>
</organism>
<dbReference type="InterPro" id="IPR013783">
    <property type="entry name" value="Ig-like_fold"/>
</dbReference>
<feature type="signal peptide" evidence="12">
    <location>
        <begin position="1"/>
        <end position="28"/>
    </location>
</feature>
<reference evidence="14" key="2">
    <citation type="submission" date="2025-09" db="UniProtKB">
        <authorList>
            <consortium name="Ensembl"/>
        </authorList>
    </citation>
    <scope>IDENTIFICATION</scope>
</reference>
<dbReference type="GeneID" id="115555406"/>
<keyword evidence="3 11" id="KW-0812">Transmembrane</keyword>
<evidence type="ECO:0000313" key="15">
    <source>
        <dbReference type="Proteomes" id="UP000694546"/>
    </source>
</evidence>
<evidence type="ECO:0000256" key="10">
    <source>
        <dbReference type="SAM" id="MobiDB-lite"/>
    </source>
</evidence>
<dbReference type="GeneTree" id="ENSGT00940000169112"/>
<protein>
    <submittedName>
        <fullName evidence="14">Oncostatin-M-specific receptor subunit beta-like</fullName>
    </submittedName>
</protein>
<evidence type="ECO:0000256" key="6">
    <source>
        <dbReference type="ARBA" id="ARBA00022989"/>
    </source>
</evidence>
<comment type="similarity">
    <text evidence="2">Belongs to the type I cytokine receptor family. Type 2 subfamily.</text>
</comment>
<dbReference type="CDD" id="cd00063">
    <property type="entry name" value="FN3"/>
    <property type="match status" value="1"/>
</dbReference>
<proteinExistence type="inferred from homology"/>
<evidence type="ECO:0000256" key="12">
    <source>
        <dbReference type="SAM" id="SignalP"/>
    </source>
</evidence>
<dbReference type="Pfam" id="PF00041">
    <property type="entry name" value="fn3"/>
    <property type="match status" value="1"/>
</dbReference>
<dbReference type="AlphaFoldDB" id="A0A8C5FR51"/>
<evidence type="ECO:0000256" key="5">
    <source>
        <dbReference type="ARBA" id="ARBA00022737"/>
    </source>
</evidence>
<feature type="chain" id="PRO_5045860746" evidence="12">
    <location>
        <begin position="29"/>
        <end position="614"/>
    </location>
</feature>
<dbReference type="Gene3D" id="2.60.40.10">
    <property type="entry name" value="Immunoglobulins"/>
    <property type="match status" value="2"/>
</dbReference>
<evidence type="ECO:0000313" key="14">
    <source>
        <dbReference type="Ensembl" id="ENSGMOP00000055136.1"/>
    </source>
</evidence>
<dbReference type="SUPFAM" id="SSF49265">
    <property type="entry name" value="Fibronectin type III"/>
    <property type="match status" value="2"/>
</dbReference>
<dbReference type="PROSITE" id="PS50853">
    <property type="entry name" value="FN3"/>
    <property type="match status" value="2"/>
</dbReference>
<evidence type="ECO:0000256" key="7">
    <source>
        <dbReference type="ARBA" id="ARBA00023136"/>
    </source>
</evidence>
<dbReference type="PANTHER" id="PTHR48423">
    <property type="entry name" value="INTERLEUKIN-27 RECEPTOR SUBUNIT ALPHA"/>
    <property type="match status" value="1"/>
</dbReference>
<feature type="transmembrane region" description="Helical" evidence="11">
    <location>
        <begin position="476"/>
        <end position="499"/>
    </location>
</feature>
<dbReference type="Proteomes" id="UP000694546">
    <property type="component" value="Chromosome 12"/>
</dbReference>
<keyword evidence="9" id="KW-0325">Glycoprotein</keyword>
<dbReference type="Ensembl" id="ENSGMOT00000068261.1">
    <property type="protein sequence ID" value="ENSGMOP00000055136.1"/>
    <property type="gene ID" value="ENSGMOG00000026108.1"/>
</dbReference>
<keyword evidence="4 12" id="KW-0732">Signal</keyword>
<keyword evidence="7 11" id="KW-0472">Membrane</keyword>
<evidence type="ECO:0000256" key="8">
    <source>
        <dbReference type="ARBA" id="ARBA00023170"/>
    </source>
</evidence>
<dbReference type="RefSeq" id="XP_030228111.1">
    <property type="nucleotide sequence ID" value="XM_030372251.1"/>
</dbReference>
<accession>A0A8C5FR51</accession>